<gene>
    <name evidence="3" type="ORF">GCM10007935_33710</name>
</gene>
<dbReference type="Pfam" id="PF04956">
    <property type="entry name" value="TrbC"/>
    <property type="match status" value="1"/>
</dbReference>
<protein>
    <recommendedName>
        <fullName evidence="5">Type VI secretion protein</fullName>
    </recommendedName>
</protein>
<dbReference type="InterPro" id="IPR007039">
    <property type="entry name" value="TrbC/VirB2"/>
</dbReference>
<evidence type="ECO:0000313" key="3">
    <source>
        <dbReference type="EMBL" id="GLS15934.1"/>
    </source>
</evidence>
<reference evidence="4" key="1">
    <citation type="journal article" date="2019" name="Int. J. Syst. Evol. Microbiol.">
        <title>The Global Catalogue of Microorganisms (GCM) 10K type strain sequencing project: providing services to taxonomists for standard genome sequencing and annotation.</title>
        <authorList>
            <consortium name="The Broad Institute Genomics Platform"/>
            <consortium name="The Broad Institute Genome Sequencing Center for Infectious Disease"/>
            <person name="Wu L."/>
            <person name="Ma J."/>
        </authorList>
    </citation>
    <scope>NUCLEOTIDE SEQUENCE [LARGE SCALE GENOMIC DNA]</scope>
    <source>
        <strain evidence="4">NBRC 109341</strain>
    </source>
</reference>
<feature type="transmembrane region" description="Helical" evidence="1">
    <location>
        <begin position="58"/>
        <end position="75"/>
    </location>
</feature>
<evidence type="ECO:0000313" key="4">
    <source>
        <dbReference type="Proteomes" id="UP001156903"/>
    </source>
</evidence>
<keyword evidence="1" id="KW-0472">Membrane</keyword>
<organism evidence="3 4">
    <name type="scientific">Hydrogenophaga electricum</name>
    <dbReference type="NCBI Taxonomy" id="1230953"/>
    <lineage>
        <taxon>Bacteria</taxon>
        <taxon>Pseudomonadati</taxon>
        <taxon>Pseudomonadota</taxon>
        <taxon>Betaproteobacteria</taxon>
        <taxon>Burkholderiales</taxon>
        <taxon>Comamonadaceae</taxon>
        <taxon>Hydrogenophaga</taxon>
    </lineage>
</organism>
<keyword evidence="2" id="KW-0732">Signal</keyword>
<name>A0ABQ6C803_9BURK</name>
<accession>A0ABQ6C803</accession>
<sequence length="129" mass="13670">MQCNKPLISRLELQTLAFMVAGFALLAAAPEAWAAGDEGFAAACNKVDKFFKNFEVILKVISITVVTIAVVFAGYQIAFAHKRMSDVAPILIGGLLIGGAGTIAGWFVSGWGSSDCTEVTLLTVQRLFA</sequence>
<keyword evidence="1" id="KW-1133">Transmembrane helix</keyword>
<keyword evidence="4" id="KW-1185">Reference proteome</keyword>
<proteinExistence type="predicted"/>
<keyword evidence="1" id="KW-0812">Transmembrane</keyword>
<feature type="transmembrane region" description="Helical" evidence="1">
    <location>
        <begin position="87"/>
        <end position="108"/>
    </location>
</feature>
<feature type="chain" id="PRO_5046378549" description="Type VI secretion protein" evidence="2">
    <location>
        <begin position="35"/>
        <end position="129"/>
    </location>
</feature>
<evidence type="ECO:0008006" key="5">
    <source>
        <dbReference type="Google" id="ProtNLM"/>
    </source>
</evidence>
<dbReference type="EMBL" id="BSPB01000038">
    <property type="protein sequence ID" value="GLS15934.1"/>
    <property type="molecule type" value="Genomic_DNA"/>
</dbReference>
<feature type="signal peptide" evidence="2">
    <location>
        <begin position="1"/>
        <end position="34"/>
    </location>
</feature>
<evidence type="ECO:0000256" key="1">
    <source>
        <dbReference type="SAM" id="Phobius"/>
    </source>
</evidence>
<dbReference type="Proteomes" id="UP001156903">
    <property type="component" value="Unassembled WGS sequence"/>
</dbReference>
<comment type="caution">
    <text evidence="3">The sequence shown here is derived from an EMBL/GenBank/DDBJ whole genome shotgun (WGS) entry which is preliminary data.</text>
</comment>
<evidence type="ECO:0000256" key="2">
    <source>
        <dbReference type="SAM" id="SignalP"/>
    </source>
</evidence>